<organism evidence="4 5">
    <name type="scientific">Pseudomassariella vexata</name>
    <dbReference type="NCBI Taxonomy" id="1141098"/>
    <lineage>
        <taxon>Eukaryota</taxon>
        <taxon>Fungi</taxon>
        <taxon>Dikarya</taxon>
        <taxon>Ascomycota</taxon>
        <taxon>Pezizomycotina</taxon>
        <taxon>Sordariomycetes</taxon>
        <taxon>Xylariomycetidae</taxon>
        <taxon>Amphisphaeriales</taxon>
        <taxon>Pseudomassariaceae</taxon>
        <taxon>Pseudomassariella</taxon>
    </lineage>
</organism>
<dbReference type="SUPFAM" id="SSF53383">
    <property type="entry name" value="PLP-dependent transferases"/>
    <property type="match status" value="1"/>
</dbReference>
<accession>A0A1Y2DK86</accession>
<keyword evidence="4" id="KW-0808">Transferase</keyword>
<dbReference type="GeneID" id="63774935"/>
<evidence type="ECO:0000259" key="3">
    <source>
        <dbReference type="Pfam" id="PF00266"/>
    </source>
</evidence>
<feature type="region of interest" description="Disordered" evidence="2">
    <location>
        <begin position="383"/>
        <end position="403"/>
    </location>
</feature>
<gene>
    <name evidence="4" type="ORF">BCR38DRAFT_412641</name>
</gene>
<dbReference type="InterPro" id="IPR000192">
    <property type="entry name" value="Aminotrans_V_dom"/>
</dbReference>
<evidence type="ECO:0000256" key="1">
    <source>
        <dbReference type="ARBA" id="ARBA00022898"/>
    </source>
</evidence>
<keyword evidence="1" id="KW-0663">Pyridoxal phosphate</keyword>
<keyword evidence="5" id="KW-1185">Reference proteome</keyword>
<dbReference type="InParanoid" id="A0A1Y2DK86"/>
<evidence type="ECO:0000313" key="5">
    <source>
        <dbReference type="Proteomes" id="UP000193689"/>
    </source>
</evidence>
<protein>
    <submittedName>
        <fullName evidence="4">Pyridoxal phosphate-dependent transferase</fullName>
    </submittedName>
</protein>
<dbReference type="Gene3D" id="3.40.640.10">
    <property type="entry name" value="Type I PLP-dependent aspartate aminotransferase-like (Major domain)"/>
    <property type="match status" value="1"/>
</dbReference>
<dbReference type="GO" id="GO:0016740">
    <property type="term" value="F:transferase activity"/>
    <property type="evidence" value="ECO:0007669"/>
    <property type="project" value="UniProtKB-KW"/>
</dbReference>
<dbReference type="EMBL" id="MCFJ01000013">
    <property type="protein sequence ID" value="ORY59643.1"/>
    <property type="molecule type" value="Genomic_DNA"/>
</dbReference>
<dbReference type="InterPro" id="IPR015424">
    <property type="entry name" value="PyrdxlP-dep_Trfase"/>
</dbReference>
<dbReference type="PANTHER" id="PTHR43092">
    <property type="entry name" value="L-CYSTEINE DESULFHYDRASE"/>
    <property type="match status" value="1"/>
</dbReference>
<dbReference type="OrthoDB" id="5978656at2759"/>
<dbReference type="RefSeq" id="XP_040712217.1">
    <property type="nucleotide sequence ID" value="XM_040858723.1"/>
</dbReference>
<feature type="domain" description="Aminotransferase class V" evidence="3">
    <location>
        <begin position="84"/>
        <end position="357"/>
    </location>
</feature>
<dbReference type="InterPro" id="IPR015421">
    <property type="entry name" value="PyrdxlP-dep_Trfase_major"/>
</dbReference>
<dbReference type="AlphaFoldDB" id="A0A1Y2DK86"/>
<dbReference type="Pfam" id="PF00266">
    <property type="entry name" value="Aminotran_5"/>
    <property type="match status" value="1"/>
</dbReference>
<comment type="caution">
    <text evidence="4">The sequence shown here is derived from an EMBL/GenBank/DDBJ whole genome shotgun (WGS) entry which is preliminary data.</text>
</comment>
<sequence>MDDVKSLPSKDIILQRESRDDGRPSPEFGKPMLQNFLFDLSYRNLNHGSYGTYPREIQKKLRHYQDLAESKPDSFIRYKYPLLLDSSRAAAANLLNAPLDTIVFVPNATMAVNTVLRNLQWNADGKDEILSFTTIYGACGATIDYMVESNRGLVSSREIVLTYPCEDDEILSLFCAAVETSRKEGKRPKICLFDTITSIPGVRFPFEAMTKLCRDFGILSLIDGAHGVGQIELDLSTLDPDFFLSNCHKWLYVPRGCAAFYVPPRNQGLIRSTVPTSHGYVSKMPKRANPLPVGRKSAFVKNFEWMGTIDNSPYICVKDAIDWREQVLGEERGIREYMQNLAREGGKRVAEILGTEVMENRKGTLTQCAMVNVALPFRINTSASKTDSTASPKGERLGTSNARNSGEISISESIKIELSLRGGAEADEYWLPEEEVLGVTEWMQETLIRDYKTFVVVYPHGHRLWTRLSAQVYLDLEDFEWAGHTLHELCQRVAKGEYLD</sequence>
<feature type="region of interest" description="Disordered" evidence="2">
    <location>
        <begin position="1"/>
        <end position="27"/>
    </location>
</feature>
<dbReference type="PANTHER" id="PTHR43092:SF2">
    <property type="entry name" value="HERCYNYLCYSTEINE SULFOXIDE LYASE"/>
    <property type="match status" value="1"/>
</dbReference>
<evidence type="ECO:0000313" key="4">
    <source>
        <dbReference type="EMBL" id="ORY59643.1"/>
    </source>
</evidence>
<dbReference type="Proteomes" id="UP000193689">
    <property type="component" value="Unassembled WGS sequence"/>
</dbReference>
<reference evidence="4 5" key="1">
    <citation type="submission" date="2016-07" db="EMBL/GenBank/DDBJ databases">
        <title>Pervasive Adenine N6-methylation of Active Genes in Fungi.</title>
        <authorList>
            <consortium name="DOE Joint Genome Institute"/>
            <person name="Mondo S.J."/>
            <person name="Dannebaum R.O."/>
            <person name="Kuo R.C."/>
            <person name="Labutti K."/>
            <person name="Haridas S."/>
            <person name="Kuo A."/>
            <person name="Salamov A."/>
            <person name="Ahrendt S.R."/>
            <person name="Lipzen A."/>
            <person name="Sullivan W."/>
            <person name="Andreopoulos W.B."/>
            <person name="Clum A."/>
            <person name="Lindquist E."/>
            <person name="Daum C."/>
            <person name="Ramamoorthy G.K."/>
            <person name="Gryganskyi A."/>
            <person name="Culley D."/>
            <person name="Magnuson J.K."/>
            <person name="James T.Y."/>
            <person name="O'Malley M.A."/>
            <person name="Stajich J.E."/>
            <person name="Spatafora J.W."/>
            <person name="Visel A."/>
            <person name="Grigoriev I.V."/>
        </authorList>
    </citation>
    <scope>NUCLEOTIDE SEQUENCE [LARGE SCALE GENOMIC DNA]</scope>
    <source>
        <strain evidence="4 5">CBS 129021</strain>
    </source>
</reference>
<proteinExistence type="predicted"/>
<dbReference type="STRING" id="1141098.A0A1Y2DK86"/>
<evidence type="ECO:0000256" key="2">
    <source>
        <dbReference type="SAM" id="MobiDB-lite"/>
    </source>
</evidence>
<name>A0A1Y2DK86_9PEZI</name>
<feature type="compositionally biased region" description="Basic and acidic residues" evidence="2">
    <location>
        <begin position="13"/>
        <end position="24"/>
    </location>
</feature>